<keyword evidence="4" id="KW-1133">Transmembrane helix</keyword>
<evidence type="ECO:0000256" key="3">
    <source>
        <dbReference type="ARBA" id="ARBA00022692"/>
    </source>
</evidence>
<accession>A0A844GDE4</accession>
<protein>
    <recommendedName>
        <fullName evidence="6">Sulfatase N-terminal domain-containing protein</fullName>
    </recommendedName>
</protein>
<keyword evidence="5" id="KW-0472">Membrane</keyword>
<dbReference type="InterPro" id="IPR000917">
    <property type="entry name" value="Sulfatase_N"/>
</dbReference>
<comment type="subcellular location">
    <subcellularLocation>
        <location evidence="1">Cell membrane</location>
        <topology evidence="1">Multi-pass membrane protein</topology>
    </subcellularLocation>
</comment>
<dbReference type="AlphaFoldDB" id="A0A844GDE4"/>
<evidence type="ECO:0000256" key="1">
    <source>
        <dbReference type="ARBA" id="ARBA00004651"/>
    </source>
</evidence>
<dbReference type="InterPro" id="IPR017850">
    <property type="entry name" value="Alkaline_phosphatase_core_sf"/>
</dbReference>
<evidence type="ECO:0000256" key="4">
    <source>
        <dbReference type="ARBA" id="ARBA00022989"/>
    </source>
</evidence>
<evidence type="ECO:0000256" key="2">
    <source>
        <dbReference type="ARBA" id="ARBA00022475"/>
    </source>
</evidence>
<dbReference type="PANTHER" id="PTHR47371">
    <property type="entry name" value="LIPOTEICHOIC ACID SYNTHASE"/>
    <property type="match status" value="1"/>
</dbReference>
<feature type="domain" description="Sulfatase N-terminal" evidence="6">
    <location>
        <begin position="12"/>
        <end position="152"/>
    </location>
</feature>
<dbReference type="Gene3D" id="3.40.720.10">
    <property type="entry name" value="Alkaline Phosphatase, subunit A"/>
    <property type="match status" value="1"/>
</dbReference>
<proteinExistence type="predicted"/>
<dbReference type="Pfam" id="PF00884">
    <property type="entry name" value="Sulfatase"/>
    <property type="match status" value="1"/>
</dbReference>
<dbReference type="PANTHER" id="PTHR47371:SF3">
    <property type="entry name" value="PHOSPHOGLYCEROL TRANSFERASE I"/>
    <property type="match status" value="1"/>
</dbReference>
<keyword evidence="8" id="KW-1185">Reference proteome</keyword>
<dbReference type="SUPFAM" id="SSF53649">
    <property type="entry name" value="Alkaline phosphatase-like"/>
    <property type="match status" value="1"/>
</dbReference>
<evidence type="ECO:0000256" key="5">
    <source>
        <dbReference type="ARBA" id="ARBA00023136"/>
    </source>
</evidence>
<evidence type="ECO:0000313" key="8">
    <source>
        <dbReference type="Proteomes" id="UP000446658"/>
    </source>
</evidence>
<keyword evidence="3" id="KW-0812">Transmembrane</keyword>
<keyword evidence="2" id="KW-1003">Cell membrane</keyword>
<dbReference type="EMBL" id="WLYX01000001">
    <property type="protein sequence ID" value="MTD32774.1"/>
    <property type="molecule type" value="Genomic_DNA"/>
</dbReference>
<dbReference type="GO" id="GO:0005886">
    <property type="term" value="C:plasma membrane"/>
    <property type="evidence" value="ECO:0007669"/>
    <property type="project" value="UniProtKB-SubCell"/>
</dbReference>
<gene>
    <name evidence="7" type="ORF">GKE73_04260</name>
</gene>
<reference evidence="7 8" key="1">
    <citation type="submission" date="2019-11" db="EMBL/GenBank/DDBJ databases">
        <title>Draft genome sequence of Paludibacterium sp. dN18-1.</title>
        <authorList>
            <person name="Im W.-T."/>
        </authorList>
    </citation>
    <scope>NUCLEOTIDE SEQUENCE [LARGE SCALE GENOMIC DNA]</scope>
    <source>
        <strain evidence="8">dN 18-1</strain>
    </source>
</reference>
<dbReference type="RefSeq" id="WP_230369338.1">
    <property type="nucleotide sequence ID" value="NZ_WLYX01000001.1"/>
</dbReference>
<sequence length="245" mass="27726">MFSYVEQRLKAAEAKGQKLFVYILSTTAHPPYTTPPDYHILPVDYSVYQGNVNKDRPYAESILKSYQYQTDALGWFVHHVSDADFGSRTIIGMTGDHNTRSFYHYTGTDDILHNYGVPLMLYVPSAYQANWHVDASVYGSHRDIFPTLINLALSDTAYYRSGQNLLAANARQNGVALSVYDVALTGDGAVPDITKKQFMKKTGKEYVPCKGADCPATLESMRRKEQAYVGLMDWYIRQQANRKNH</sequence>
<dbReference type="Proteomes" id="UP000446658">
    <property type="component" value="Unassembled WGS sequence"/>
</dbReference>
<evidence type="ECO:0000313" key="7">
    <source>
        <dbReference type="EMBL" id="MTD32774.1"/>
    </source>
</evidence>
<evidence type="ECO:0000259" key="6">
    <source>
        <dbReference type="Pfam" id="PF00884"/>
    </source>
</evidence>
<comment type="caution">
    <text evidence="7">The sequence shown here is derived from an EMBL/GenBank/DDBJ whole genome shotgun (WGS) entry which is preliminary data.</text>
</comment>
<dbReference type="InterPro" id="IPR050448">
    <property type="entry name" value="OpgB/LTA_synthase_biosynth"/>
</dbReference>
<organism evidence="7 8">
    <name type="scientific">Paludibacterium denitrificans</name>
    <dbReference type="NCBI Taxonomy" id="2675226"/>
    <lineage>
        <taxon>Bacteria</taxon>
        <taxon>Pseudomonadati</taxon>
        <taxon>Pseudomonadota</taxon>
        <taxon>Betaproteobacteria</taxon>
        <taxon>Neisseriales</taxon>
        <taxon>Chromobacteriaceae</taxon>
        <taxon>Paludibacterium</taxon>
    </lineage>
</organism>
<name>A0A844GDE4_9NEIS</name>